<feature type="repeat" description="WD" evidence="8">
    <location>
        <begin position="152"/>
        <end position="193"/>
    </location>
</feature>
<dbReference type="OrthoDB" id="6352421at2759"/>
<dbReference type="GO" id="GO:0032040">
    <property type="term" value="C:small-subunit processome"/>
    <property type="evidence" value="ECO:0007669"/>
    <property type="project" value="InterPro"/>
</dbReference>
<organism evidence="11 12">
    <name type="scientific">Amphibalanus amphitrite</name>
    <name type="common">Striped barnacle</name>
    <name type="synonym">Balanus amphitrite</name>
    <dbReference type="NCBI Taxonomy" id="1232801"/>
    <lineage>
        <taxon>Eukaryota</taxon>
        <taxon>Metazoa</taxon>
        <taxon>Ecdysozoa</taxon>
        <taxon>Arthropoda</taxon>
        <taxon>Crustacea</taxon>
        <taxon>Multicrustacea</taxon>
        <taxon>Cirripedia</taxon>
        <taxon>Thoracica</taxon>
        <taxon>Thoracicalcarea</taxon>
        <taxon>Balanomorpha</taxon>
        <taxon>Balanoidea</taxon>
        <taxon>Balanidae</taxon>
        <taxon>Amphibalaninae</taxon>
        <taxon>Amphibalanus</taxon>
    </lineage>
</organism>
<sequence length="801" mass="86169">MILWDFVLATSLKKWSLSHLLTEGSTVAGLVRPAGWSKPLLLVRRPGTEEPLADLLRQPTKKEGRPARPVLREGRLVAAIVKRNELLVRNLWNKDSAAKQKYSSLRTDADRPFTCVACHPSEATVAAGDASGRLLLWRRLLAGDQPPVRSVLHWHTLPVPSVGFSPEGTYLVSGGGECVLVFWQTHDEKPSFVPRLGMAIRHVTVSPDNQLVVTSHSDNVLRLVTPQRQVSRVIHGLTWGAGGAPSTGLVLEPRSGALLLNGAVGHLQLFCPHTRRDLYSLDVVQTNYLTRERTGAPVTCDVTRVAVTSDGAWMATLEEREDGQSTAERRLKIWEFDDTKQSFVLNTCVEDPHESSVTALEFQPGEAAKAAPLAVTTGTDGAIKYWSLVDDSDIYGAKRCWSCDAVGSHHRLPAGCAAFSADGERLAVGFAASVTVWAPTTNTLQHTLSNVTVRGDVRQVAFGRGECSHLLVSRTDSGLRVWSLQSLTLTARIDVHVTSLVADPLSEYMAAFSASNKVFVFRPSSTRPVHQAALGRPVSAACFVPHQRPRPDLPEWQRASQLFFLNDQQALHTLDVTEAAGGAAGSVPSADVIGGQVRPTPFGALVAEQRRSAVTSAETVDQSDVTPGLQKSLELLEGPSHTMPPLTRICLPFLLGLLPPPVSDDVEMTETPQPEGQGDDSDSGEKDDSATAAAAAADDDDDEEEEEKEEEEISPAELEIRLDNLLNMDFSWLTSLCVAALSLLSDPAGDPGLSTAPADGLLAHTPIAAAVTDAPDRTVPPPPPPPSASSPTTIDSTRSFK</sequence>
<reference evidence="11 12" key="1">
    <citation type="submission" date="2019-07" db="EMBL/GenBank/DDBJ databases">
        <title>Draft genome assembly of a fouling barnacle, Amphibalanus amphitrite (Darwin, 1854): The first reference genome for Thecostraca.</title>
        <authorList>
            <person name="Kim W."/>
        </authorList>
    </citation>
    <scope>NUCLEOTIDE SEQUENCE [LARGE SCALE GENOMIC DNA]</scope>
    <source>
        <strain evidence="11">SNU_AA5</strain>
        <tissue evidence="11">Soma without cirri and trophi</tissue>
    </source>
</reference>
<dbReference type="InterPro" id="IPR015943">
    <property type="entry name" value="WD40/YVTN_repeat-like_dom_sf"/>
</dbReference>
<feature type="region of interest" description="Disordered" evidence="9">
    <location>
        <begin position="662"/>
        <end position="716"/>
    </location>
</feature>
<dbReference type="SMART" id="SM00320">
    <property type="entry name" value="WD40"/>
    <property type="match status" value="6"/>
</dbReference>
<dbReference type="Pfam" id="PF23769">
    <property type="entry name" value="Beta-prop_WDR75_2nd"/>
    <property type="match status" value="1"/>
</dbReference>
<evidence type="ECO:0000256" key="7">
    <source>
        <dbReference type="ARBA" id="ARBA00023242"/>
    </source>
</evidence>
<dbReference type="GO" id="GO:0045943">
    <property type="term" value="P:positive regulation of transcription by RNA polymerase I"/>
    <property type="evidence" value="ECO:0007669"/>
    <property type="project" value="InterPro"/>
</dbReference>
<dbReference type="AlphaFoldDB" id="A0A6A4WW24"/>
<dbReference type="Proteomes" id="UP000440578">
    <property type="component" value="Unassembled WGS sequence"/>
</dbReference>
<feature type="compositionally biased region" description="Acidic residues" evidence="9">
    <location>
        <begin position="697"/>
        <end position="714"/>
    </location>
</feature>
<dbReference type="SUPFAM" id="SSF50978">
    <property type="entry name" value="WD40 repeat-like"/>
    <property type="match status" value="2"/>
</dbReference>
<dbReference type="InterPro" id="IPR057644">
    <property type="entry name" value="Beta-prop_WDR75_2nd"/>
</dbReference>
<feature type="compositionally biased region" description="Pro residues" evidence="9">
    <location>
        <begin position="778"/>
        <end position="788"/>
    </location>
</feature>
<evidence type="ECO:0000256" key="5">
    <source>
        <dbReference type="ARBA" id="ARBA00022737"/>
    </source>
</evidence>
<name>A0A6A4WW24_AMPAM</name>
<dbReference type="PANTHER" id="PTHR44215:SF1">
    <property type="entry name" value="WD REPEAT-CONTAINING PROTEIN 75"/>
    <property type="match status" value="1"/>
</dbReference>
<keyword evidence="4 8" id="KW-0853">WD repeat</keyword>
<evidence type="ECO:0000256" key="9">
    <source>
        <dbReference type="SAM" id="MobiDB-lite"/>
    </source>
</evidence>
<evidence type="ECO:0000313" key="11">
    <source>
        <dbReference type="EMBL" id="KAF0307860.1"/>
    </source>
</evidence>
<dbReference type="InterPro" id="IPR036322">
    <property type="entry name" value="WD40_repeat_dom_sf"/>
</dbReference>
<keyword evidence="3" id="KW-0698">rRNA processing</keyword>
<dbReference type="GO" id="GO:0003723">
    <property type="term" value="F:RNA binding"/>
    <property type="evidence" value="ECO:0007669"/>
    <property type="project" value="InterPro"/>
</dbReference>
<dbReference type="PANTHER" id="PTHR44215">
    <property type="entry name" value="WD REPEAT-CONTAINING PROTEIN 75"/>
    <property type="match status" value="1"/>
</dbReference>
<keyword evidence="5" id="KW-0677">Repeat</keyword>
<evidence type="ECO:0000259" key="10">
    <source>
        <dbReference type="Pfam" id="PF23769"/>
    </source>
</evidence>
<proteinExistence type="predicted"/>
<accession>A0A6A4WW24</accession>
<dbReference type="EMBL" id="VIIS01000536">
    <property type="protein sequence ID" value="KAF0307860.1"/>
    <property type="molecule type" value="Genomic_DNA"/>
</dbReference>
<dbReference type="GO" id="GO:2000234">
    <property type="term" value="P:positive regulation of rRNA processing"/>
    <property type="evidence" value="ECO:0007669"/>
    <property type="project" value="TreeGrafter"/>
</dbReference>
<feature type="domain" description="WD repeat-containing protein 75 second beta-propeller" evidence="10">
    <location>
        <begin position="249"/>
        <end position="569"/>
    </location>
</feature>
<dbReference type="InterPro" id="IPR053826">
    <property type="entry name" value="WDR75"/>
</dbReference>
<evidence type="ECO:0000313" key="12">
    <source>
        <dbReference type="Proteomes" id="UP000440578"/>
    </source>
</evidence>
<dbReference type="InterPro" id="IPR001680">
    <property type="entry name" value="WD40_rpt"/>
</dbReference>
<keyword evidence="2" id="KW-0690">Ribosome biogenesis</keyword>
<comment type="subcellular location">
    <subcellularLocation>
        <location evidence="1">Nucleus</location>
        <location evidence="1">Nucleolus</location>
    </subcellularLocation>
</comment>
<keyword evidence="7" id="KW-0539">Nucleus</keyword>
<keyword evidence="12" id="KW-1185">Reference proteome</keyword>
<feature type="compositionally biased region" description="Polar residues" evidence="9">
    <location>
        <begin position="792"/>
        <end position="801"/>
    </location>
</feature>
<dbReference type="PROSITE" id="PS50082">
    <property type="entry name" value="WD_REPEATS_2"/>
    <property type="match status" value="2"/>
</dbReference>
<gene>
    <name evidence="11" type="primary">wdr75</name>
    <name evidence="11" type="ORF">FJT64_002203</name>
</gene>
<evidence type="ECO:0000256" key="8">
    <source>
        <dbReference type="PROSITE-ProRule" id="PRU00221"/>
    </source>
</evidence>
<feature type="repeat" description="WD" evidence="8">
    <location>
        <begin position="350"/>
        <end position="388"/>
    </location>
</feature>
<keyword evidence="6" id="KW-0804">Transcription</keyword>
<evidence type="ECO:0000256" key="6">
    <source>
        <dbReference type="ARBA" id="ARBA00023163"/>
    </source>
</evidence>
<evidence type="ECO:0000256" key="3">
    <source>
        <dbReference type="ARBA" id="ARBA00022552"/>
    </source>
</evidence>
<dbReference type="Pfam" id="PF23869">
    <property type="entry name" value="Beta-prop_WDR75_1st"/>
    <property type="match status" value="1"/>
</dbReference>
<comment type="caution">
    <text evidence="11">The sequence shown here is derived from an EMBL/GenBank/DDBJ whole genome shotgun (WGS) entry which is preliminary data.</text>
</comment>
<feature type="region of interest" description="Disordered" evidence="9">
    <location>
        <begin position="771"/>
        <end position="801"/>
    </location>
</feature>
<dbReference type="GO" id="GO:0006364">
    <property type="term" value="P:rRNA processing"/>
    <property type="evidence" value="ECO:0007669"/>
    <property type="project" value="UniProtKB-KW"/>
</dbReference>
<evidence type="ECO:0000256" key="4">
    <source>
        <dbReference type="ARBA" id="ARBA00022574"/>
    </source>
</evidence>
<evidence type="ECO:0000256" key="2">
    <source>
        <dbReference type="ARBA" id="ARBA00022517"/>
    </source>
</evidence>
<evidence type="ECO:0000256" key="1">
    <source>
        <dbReference type="ARBA" id="ARBA00004604"/>
    </source>
</evidence>
<dbReference type="Gene3D" id="2.130.10.10">
    <property type="entry name" value="YVTN repeat-like/Quinoprotein amine dehydrogenase"/>
    <property type="match status" value="3"/>
</dbReference>
<protein>
    <submittedName>
        <fullName evidence="11">WD repeat-containing protein 75</fullName>
    </submittedName>
</protein>